<dbReference type="AlphaFoldDB" id="A0A7Y2KM52"/>
<accession>A0A7Y2KM52</accession>
<keyword evidence="2" id="KW-0732">Signal</keyword>
<dbReference type="Gene3D" id="3.20.20.80">
    <property type="entry name" value="Glycosidases"/>
    <property type="match status" value="1"/>
</dbReference>
<comment type="caution">
    <text evidence="3">The sequence shown here is derived from an EMBL/GenBank/DDBJ whole genome shotgun (WGS) entry which is preliminary data.</text>
</comment>
<evidence type="ECO:0000313" key="4">
    <source>
        <dbReference type="Proteomes" id="UP000550136"/>
    </source>
</evidence>
<gene>
    <name evidence="3" type="ORF">HKX06_03870</name>
</gene>
<dbReference type="Pfam" id="PF03659">
    <property type="entry name" value="Glyco_hydro_71"/>
    <property type="match status" value="1"/>
</dbReference>
<organism evidence="3 4">
    <name type="scientific">Sphingomonas paucimobilis</name>
    <name type="common">Pseudomonas paucimobilis</name>
    <dbReference type="NCBI Taxonomy" id="13689"/>
    <lineage>
        <taxon>Bacteria</taxon>
        <taxon>Pseudomonadati</taxon>
        <taxon>Pseudomonadota</taxon>
        <taxon>Alphaproteobacteria</taxon>
        <taxon>Sphingomonadales</taxon>
        <taxon>Sphingomonadaceae</taxon>
        <taxon>Sphingomonas</taxon>
    </lineage>
</organism>
<dbReference type="RefSeq" id="WP_051121454.1">
    <property type="nucleotide sequence ID" value="NZ_JABEOU010000014.1"/>
</dbReference>
<protein>
    <recommendedName>
        <fullName evidence="5">Glycosyl hydrolase family 71</fullName>
    </recommendedName>
</protein>
<name>A0A7Y2KM52_SPHPI</name>
<dbReference type="Proteomes" id="UP000550136">
    <property type="component" value="Unassembled WGS sequence"/>
</dbReference>
<evidence type="ECO:0000256" key="2">
    <source>
        <dbReference type="SAM" id="SignalP"/>
    </source>
</evidence>
<dbReference type="GO" id="GO:0051118">
    <property type="term" value="F:glucan endo-1,3-alpha-glucosidase activity"/>
    <property type="evidence" value="ECO:0007669"/>
    <property type="project" value="InterPro"/>
</dbReference>
<evidence type="ECO:0008006" key="5">
    <source>
        <dbReference type="Google" id="ProtNLM"/>
    </source>
</evidence>
<evidence type="ECO:0000256" key="1">
    <source>
        <dbReference type="SAM" id="MobiDB-lite"/>
    </source>
</evidence>
<dbReference type="EMBL" id="JABEOU010000014">
    <property type="protein sequence ID" value="NNG56518.1"/>
    <property type="molecule type" value="Genomic_DNA"/>
</dbReference>
<sequence>MTKIHRQARLFLSVISALIPTVFTSPAIALATDQPPDWTDFAKTAKRFVAIESPSSVFPFKTAKAGLGKALVIAHYFPFFPISYEGLPPDKDYYAKEFLSVSGENGKHARQGGFLRERPLPTPFQSTPQFYDANFAIDVERAARIGIDGFGVNLLSLTDKTFMPAARKLLDAAVASSTGFKIFPEPDMTTLSGLTPLGLADTLMLFATHPGALRIDGKLLVMPIAAEKYPVAFWQQFTTIMSQRGYPIALMPCYYDPAINTMAKYRNISWGAAFWGTRGPSAGNNAAEVIAEIKKLGYSHWMIPVSPQDSRPKDLLSFEAGNSRSYKNQWDAAIALGAKQVQIVTWNDYSETSEISPSSFTKFAFYDLTAYYTAWIKAGSPPPLSRDAFYFVQRRQIFRPDKLIQGARWSLAGNPPWSNDIEVVALLTKPGELVLKSGDSTVRKMAGAGLQTIRVPASAGTATFALKRGHRIIARITSPISIDPNPDRHDPTYGGSSSLRLGRNNNGG</sequence>
<feature type="signal peptide" evidence="2">
    <location>
        <begin position="1"/>
        <end position="31"/>
    </location>
</feature>
<feature type="region of interest" description="Disordered" evidence="1">
    <location>
        <begin position="479"/>
        <end position="508"/>
    </location>
</feature>
<feature type="chain" id="PRO_5030771840" description="Glycosyl hydrolase family 71" evidence="2">
    <location>
        <begin position="32"/>
        <end position="508"/>
    </location>
</feature>
<dbReference type="InterPro" id="IPR005197">
    <property type="entry name" value="Glyco_hydro_71"/>
</dbReference>
<reference evidence="3 4" key="1">
    <citation type="submission" date="2020-05" db="EMBL/GenBank/DDBJ databases">
        <title>Draft Genome Sequences of Sphingomonas sp. Isolated from the International Space Station.</title>
        <authorList>
            <person name="Bijlani S."/>
            <person name="Singh N.K."/>
            <person name="Mason C.E."/>
            <person name="Wang C.C."/>
            <person name="Venkateswaran K."/>
        </authorList>
    </citation>
    <scope>NUCLEOTIDE SEQUENCE [LARGE SCALE GENOMIC DNA]</scope>
    <source>
        <strain evidence="3 4">FKI-L5-BR-P1</strain>
    </source>
</reference>
<evidence type="ECO:0000313" key="3">
    <source>
        <dbReference type="EMBL" id="NNG56518.1"/>
    </source>
</evidence>
<proteinExistence type="predicted"/>